<comment type="caution">
    <text evidence="12">The sequence shown here is derived from an EMBL/GenBank/DDBJ whole genome shotgun (WGS) entry which is preliminary data.</text>
</comment>
<dbReference type="InterPro" id="IPR004773">
    <property type="entry name" value="K/Na_transp_Trk1/HKT1"/>
</dbReference>
<sequence length="782" mass="87268">MPPFLPSAQRRAAIIKLLKSIIPLDLNFIAIHYIYLLCLAFVSSLILYIAGGLQYVDALFFGSGAVTQSGLNTVDVNALNTFQQSILYLMPLITTPIFINTIVVLVRIYWFEQRFRNIVRDSKIDKRSKTKDESRNPGREIVPLDGDAQNNNGKALPPMARGALVDFSEHTDAQKGDHSDSLYSPVTSAGGTASSSVKSGGSLGTPGTGVGPSDNEENRIRQHIAFVERQRSPREEETLRIPGPRDFDRGVKPHTLQPPRSRANSDVPPLIELDLLPSRHEKEAKTAVSSKAAEHDEQSTTEDDSTNDLKIRRAITFDTQNDRPPPQTAAPVEPGVKRASTTGDVSKKPGTSPAEPGFLRRIRSGQPLSRSTSRTESIDHALPYLSYAPTVGRNSTFVNLTQEQREELGGIEYRALKTLAIILIGYYVGFHVLAWVCFLPWIMNDEKYGTILTSQHIGRPWWAFFTASSLFNDLGFTLTPNSMISFQDAVFPLILGSFLIVIGNTGFPCMLRFMIWLMSKLIPVDGRLYEELRFLLDHPRRCFTLLFPSRATWWLFWTLMIFNGVDLLFFIILDLNDDTVMSLSPGIRVLAGWFQATSTRTAGFAVVNIADLRPAIQVSYLIMMYVSVFPVAMSVRRTNVFEERSLGIWGRSNTNSNTNSDTPPSYVGAHLRRQLSFDMWYIFLGLFIIAIAEGKRLEDTAEDAFTGFSLLFEIVSAYGTVGLSLGHPEVNTSLSGKFTVVSKLVIIAMQVRGRHRGLPYKLDRAILLPGDMLNQEDDEVER</sequence>
<dbReference type="GO" id="GO:0005886">
    <property type="term" value="C:plasma membrane"/>
    <property type="evidence" value="ECO:0007669"/>
    <property type="project" value="InterPro"/>
</dbReference>
<dbReference type="OrthoDB" id="9999863at2759"/>
<dbReference type="Pfam" id="PF02386">
    <property type="entry name" value="TrkH"/>
    <property type="match status" value="1"/>
</dbReference>
<feature type="compositionally biased region" description="Basic and acidic residues" evidence="11">
    <location>
        <begin position="171"/>
        <end position="180"/>
    </location>
</feature>
<comment type="subcellular location">
    <subcellularLocation>
        <location evidence="1">Membrane</location>
        <topology evidence="1">Multi-pass membrane protein</topology>
    </subcellularLocation>
</comment>
<dbReference type="InterPro" id="IPR051143">
    <property type="entry name" value="TrkH_K-transport"/>
</dbReference>
<dbReference type="PIRSF" id="PIRSF002450">
    <property type="entry name" value="K+_transpter_TRK"/>
    <property type="match status" value="1"/>
</dbReference>
<dbReference type="PANTHER" id="PTHR31064:SF30">
    <property type="entry name" value="HIGH-AFFINITY POTASSIUM TRANSPORT PROTEIN-RELATED"/>
    <property type="match status" value="1"/>
</dbReference>
<dbReference type="GO" id="GO:1990573">
    <property type="term" value="P:potassium ion import across plasma membrane"/>
    <property type="evidence" value="ECO:0007669"/>
    <property type="project" value="TreeGrafter"/>
</dbReference>
<keyword evidence="6 10" id="KW-0630">Potassium</keyword>
<evidence type="ECO:0000313" key="12">
    <source>
        <dbReference type="EMBL" id="KAG4421824.1"/>
    </source>
</evidence>
<feature type="compositionally biased region" description="Basic and acidic residues" evidence="11">
    <location>
        <begin position="126"/>
        <end position="138"/>
    </location>
</feature>
<evidence type="ECO:0000256" key="7">
    <source>
        <dbReference type="ARBA" id="ARBA00022989"/>
    </source>
</evidence>
<keyword evidence="4 10" id="KW-0633">Potassium transport</keyword>
<organism evidence="12 13">
    <name type="scientific">Cadophora malorum</name>
    <dbReference type="NCBI Taxonomy" id="108018"/>
    <lineage>
        <taxon>Eukaryota</taxon>
        <taxon>Fungi</taxon>
        <taxon>Dikarya</taxon>
        <taxon>Ascomycota</taxon>
        <taxon>Pezizomycotina</taxon>
        <taxon>Leotiomycetes</taxon>
        <taxon>Helotiales</taxon>
        <taxon>Ploettnerulaceae</taxon>
        <taxon>Cadophora</taxon>
    </lineage>
</organism>
<gene>
    <name evidence="12" type="ORF">IFR04_005074</name>
</gene>
<dbReference type="EMBL" id="JAFJYH010000059">
    <property type="protein sequence ID" value="KAG4421824.1"/>
    <property type="molecule type" value="Genomic_DNA"/>
</dbReference>
<proteinExistence type="inferred from homology"/>
<reference evidence="12" key="1">
    <citation type="submission" date="2021-02" db="EMBL/GenBank/DDBJ databases">
        <title>Genome sequence Cadophora malorum strain M34.</title>
        <authorList>
            <person name="Stefanovic E."/>
            <person name="Vu D."/>
            <person name="Scully C."/>
            <person name="Dijksterhuis J."/>
            <person name="Roader J."/>
            <person name="Houbraken J."/>
        </authorList>
    </citation>
    <scope>NUCLEOTIDE SEQUENCE</scope>
    <source>
        <strain evidence="12">M34</strain>
    </source>
</reference>
<feature type="transmembrane region" description="Helical" evidence="10">
    <location>
        <begin position="554"/>
        <end position="575"/>
    </location>
</feature>
<evidence type="ECO:0000256" key="4">
    <source>
        <dbReference type="ARBA" id="ARBA00022538"/>
    </source>
</evidence>
<dbReference type="InterPro" id="IPR015958">
    <property type="entry name" value="Trk1_fungi"/>
</dbReference>
<dbReference type="PANTHER" id="PTHR31064">
    <property type="entry name" value="POTASSIUM TRANSPORT PROTEIN DDB_G0292412-RELATED"/>
    <property type="match status" value="1"/>
</dbReference>
<accession>A0A8H7TLJ3</accession>
<evidence type="ECO:0000313" key="13">
    <source>
        <dbReference type="Proteomes" id="UP000664132"/>
    </source>
</evidence>
<feature type="transmembrane region" description="Helical" evidence="10">
    <location>
        <begin position="675"/>
        <end position="692"/>
    </location>
</feature>
<evidence type="ECO:0000256" key="2">
    <source>
        <dbReference type="ARBA" id="ARBA00009137"/>
    </source>
</evidence>
<feature type="compositionally biased region" description="Polar residues" evidence="11">
    <location>
        <begin position="366"/>
        <end position="375"/>
    </location>
</feature>
<feature type="transmembrane region" description="Helical" evidence="10">
    <location>
        <begin position="616"/>
        <end position="635"/>
    </location>
</feature>
<dbReference type="GO" id="GO:0140107">
    <property type="term" value="F:high-affinity potassium ion transmembrane transporter activity"/>
    <property type="evidence" value="ECO:0007669"/>
    <property type="project" value="TreeGrafter"/>
</dbReference>
<evidence type="ECO:0000256" key="11">
    <source>
        <dbReference type="SAM" id="MobiDB-lite"/>
    </source>
</evidence>
<keyword evidence="3 10" id="KW-0813">Transport</keyword>
<evidence type="ECO:0000256" key="5">
    <source>
        <dbReference type="ARBA" id="ARBA00022692"/>
    </source>
</evidence>
<feature type="transmembrane region" description="Helical" evidence="10">
    <location>
        <begin position="704"/>
        <end position="725"/>
    </location>
</feature>
<evidence type="ECO:0000256" key="6">
    <source>
        <dbReference type="ARBA" id="ARBA00022958"/>
    </source>
</evidence>
<feature type="transmembrane region" description="Helical" evidence="10">
    <location>
        <begin position="490"/>
        <end position="515"/>
    </location>
</feature>
<comment type="similarity">
    <text evidence="2 10">Belongs to the TrkH potassium transport family.</text>
</comment>
<protein>
    <recommendedName>
        <fullName evidence="10">Potassium transport protein</fullName>
    </recommendedName>
</protein>
<keyword evidence="7 10" id="KW-1133">Transmembrane helix</keyword>
<feature type="transmembrane region" description="Helical" evidence="10">
    <location>
        <begin position="26"/>
        <end position="50"/>
    </location>
</feature>
<evidence type="ECO:0000256" key="1">
    <source>
        <dbReference type="ARBA" id="ARBA00004141"/>
    </source>
</evidence>
<feature type="transmembrane region" description="Helical" evidence="10">
    <location>
        <begin position="86"/>
        <end position="110"/>
    </location>
</feature>
<keyword evidence="9 10" id="KW-0472">Membrane</keyword>
<evidence type="ECO:0000256" key="8">
    <source>
        <dbReference type="ARBA" id="ARBA00023065"/>
    </source>
</evidence>
<keyword evidence="5 10" id="KW-0812">Transmembrane</keyword>
<evidence type="ECO:0000256" key="3">
    <source>
        <dbReference type="ARBA" id="ARBA00022448"/>
    </source>
</evidence>
<feature type="compositionally biased region" description="Basic and acidic residues" evidence="11">
    <location>
        <begin position="216"/>
        <end position="251"/>
    </location>
</feature>
<evidence type="ECO:0000256" key="9">
    <source>
        <dbReference type="ARBA" id="ARBA00023136"/>
    </source>
</evidence>
<keyword evidence="13" id="KW-1185">Reference proteome</keyword>
<dbReference type="AlphaFoldDB" id="A0A8H7TLJ3"/>
<dbReference type="NCBIfam" id="TIGR00934">
    <property type="entry name" value="2a38euk"/>
    <property type="match status" value="1"/>
</dbReference>
<dbReference type="GO" id="GO:0030007">
    <property type="term" value="P:intracellular potassium ion homeostasis"/>
    <property type="evidence" value="ECO:0007669"/>
    <property type="project" value="UniProtKB-UniRule"/>
</dbReference>
<evidence type="ECO:0000256" key="10">
    <source>
        <dbReference type="PIRNR" id="PIRNR002450"/>
    </source>
</evidence>
<dbReference type="InterPro" id="IPR003445">
    <property type="entry name" value="Cat_transpt"/>
</dbReference>
<feature type="transmembrane region" description="Helical" evidence="10">
    <location>
        <begin position="419"/>
        <end position="441"/>
    </location>
</feature>
<feature type="region of interest" description="Disordered" evidence="11">
    <location>
        <begin position="171"/>
        <end position="375"/>
    </location>
</feature>
<keyword evidence="8 10" id="KW-0406">Ion transport</keyword>
<dbReference type="Proteomes" id="UP000664132">
    <property type="component" value="Unassembled WGS sequence"/>
</dbReference>
<feature type="compositionally biased region" description="Polar residues" evidence="11">
    <location>
        <begin position="181"/>
        <end position="198"/>
    </location>
</feature>
<feature type="compositionally biased region" description="Gly residues" evidence="11">
    <location>
        <begin position="201"/>
        <end position="210"/>
    </location>
</feature>
<feature type="region of interest" description="Disordered" evidence="11">
    <location>
        <begin position="126"/>
        <end position="158"/>
    </location>
</feature>
<name>A0A8H7TLJ3_9HELO</name>